<dbReference type="AlphaFoldDB" id="A0A392QMK5"/>
<dbReference type="PANTHER" id="PTHR43853:SF8">
    <property type="entry name" value="3-KETOACYL-COA THIOLASE, PEROXISOMAL"/>
    <property type="match status" value="1"/>
</dbReference>
<organism evidence="4 5">
    <name type="scientific">Trifolium medium</name>
    <dbReference type="NCBI Taxonomy" id="97028"/>
    <lineage>
        <taxon>Eukaryota</taxon>
        <taxon>Viridiplantae</taxon>
        <taxon>Streptophyta</taxon>
        <taxon>Embryophyta</taxon>
        <taxon>Tracheophyta</taxon>
        <taxon>Spermatophyta</taxon>
        <taxon>Magnoliopsida</taxon>
        <taxon>eudicotyledons</taxon>
        <taxon>Gunneridae</taxon>
        <taxon>Pentapetalae</taxon>
        <taxon>rosids</taxon>
        <taxon>fabids</taxon>
        <taxon>Fabales</taxon>
        <taxon>Fabaceae</taxon>
        <taxon>Papilionoideae</taxon>
        <taxon>50 kb inversion clade</taxon>
        <taxon>NPAAA clade</taxon>
        <taxon>Hologalegina</taxon>
        <taxon>IRL clade</taxon>
        <taxon>Trifolieae</taxon>
        <taxon>Trifolium</taxon>
    </lineage>
</organism>
<sequence length="84" mass="8822">NRQCSSGLQAVADVAAAIKAGFYDIGIGAGLESMTTNPMAWDGSVNPKVKMFEQAQNCLLPMGITSENVAGRFGVSRKEQDEAA</sequence>
<dbReference type="InterPro" id="IPR016039">
    <property type="entry name" value="Thiolase-like"/>
</dbReference>
<dbReference type="InterPro" id="IPR020616">
    <property type="entry name" value="Thiolase_N"/>
</dbReference>
<feature type="non-terminal residue" evidence="4">
    <location>
        <position position="1"/>
    </location>
</feature>
<comment type="caution">
    <text evidence="4">The sequence shown here is derived from an EMBL/GenBank/DDBJ whole genome shotgun (WGS) entry which is preliminary data.</text>
</comment>
<accession>A0A392QMK5</accession>
<dbReference type="SUPFAM" id="SSF53901">
    <property type="entry name" value="Thiolase-like"/>
    <property type="match status" value="1"/>
</dbReference>
<dbReference type="GO" id="GO:0005777">
    <property type="term" value="C:peroxisome"/>
    <property type="evidence" value="ECO:0007669"/>
    <property type="project" value="TreeGrafter"/>
</dbReference>
<keyword evidence="2" id="KW-0443">Lipid metabolism</keyword>
<evidence type="ECO:0000256" key="2">
    <source>
        <dbReference type="ARBA" id="ARBA00023098"/>
    </source>
</evidence>
<dbReference type="Gene3D" id="3.40.47.10">
    <property type="match status" value="1"/>
</dbReference>
<dbReference type="Pfam" id="PF00108">
    <property type="entry name" value="Thiolase_N"/>
    <property type="match status" value="1"/>
</dbReference>
<name>A0A392QMK5_9FABA</name>
<keyword evidence="5" id="KW-1185">Reference proteome</keyword>
<evidence type="ECO:0000259" key="3">
    <source>
        <dbReference type="Pfam" id="PF00108"/>
    </source>
</evidence>
<feature type="domain" description="Thiolase N-terminal" evidence="3">
    <location>
        <begin position="1"/>
        <end position="84"/>
    </location>
</feature>
<keyword evidence="1" id="KW-0276">Fatty acid metabolism</keyword>
<dbReference type="GO" id="GO:0010124">
    <property type="term" value="P:phenylacetate catabolic process"/>
    <property type="evidence" value="ECO:0007669"/>
    <property type="project" value="TreeGrafter"/>
</dbReference>
<reference evidence="4 5" key="1">
    <citation type="journal article" date="2018" name="Front. Plant Sci.">
        <title>Red Clover (Trifolium pratense) and Zigzag Clover (T. medium) - A Picture of Genomic Similarities and Differences.</title>
        <authorList>
            <person name="Dluhosova J."/>
            <person name="Istvanek J."/>
            <person name="Nedelnik J."/>
            <person name="Repkova J."/>
        </authorList>
    </citation>
    <scope>NUCLEOTIDE SEQUENCE [LARGE SCALE GENOMIC DNA]</scope>
    <source>
        <strain evidence="5">cv. 10/8</strain>
        <tissue evidence="4">Leaf</tissue>
    </source>
</reference>
<dbReference type="GO" id="GO:0003988">
    <property type="term" value="F:acetyl-CoA C-acyltransferase activity"/>
    <property type="evidence" value="ECO:0007669"/>
    <property type="project" value="TreeGrafter"/>
</dbReference>
<evidence type="ECO:0000313" key="5">
    <source>
        <dbReference type="Proteomes" id="UP000265520"/>
    </source>
</evidence>
<dbReference type="GO" id="GO:0006635">
    <property type="term" value="P:fatty acid beta-oxidation"/>
    <property type="evidence" value="ECO:0007669"/>
    <property type="project" value="TreeGrafter"/>
</dbReference>
<dbReference type="Proteomes" id="UP000265520">
    <property type="component" value="Unassembled WGS sequence"/>
</dbReference>
<dbReference type="EMBL" id="LXQA010148448">
    <property type="protein sequence ID" value="MCI25643.1"/>
    <property type="molecule type" value="Genomic_DNA"/>
</dbReference>
<evidence type="ECO:0000313" key="4">
    <source>
        <dbReference type="EMBL" id="MCI25643.1"/>
    </source>
</evidence>
<dbReference type="PANTHER" id="PTHR43853">
    <property type="entry name" value="3-KETOACYL-COA THIOLASE, PEROXISOMAL"/>
    <property type="match status" value="1"/>
</dbReference>
<proteinExistence type="predicted"/>
<protein>
    <submittedName>
        <fullName evidence="4">3-ketoacyl-CoA thiolase peroxisomal-like</fullName>
    </submittedName>
</protein>
<evidence type="ECO:0000256" key="1">
    <source>
        <dbReference type="ARBA" id="ARBA00022832"/>
    </source>
</evidence>
<feature type="non-terminal residue" evidence="4">
    <location>
        <position position="84"/>
    </location>
</feature>
<dbReference type="InterPro" id="IPR050215">
    <property type="entry name" value="Thiolase-like_sf_Thiolase"/>
</dbReference>